<dbReference type="EMBL" id="VJMJ01000071">
    <property type="protein sequence ID" value="KAF0738598.1"/>
    <property type="molecule type" value="Genomic_DNA"/>
</dbReference>
<gene>
    <name evidence="3" type="ORF">Ae201684_005526</name>
</gene>
<protein>
    <recommendedName>
        <fullName evidence="5">Serine protease</fullName>
    </recommendedName>
</protein>
<dbReference type="InterPro" id="IPR043504">
    <property type="entry name" value="Peptidase_S1_PA_chymotrypsin"/>
</dbReference>
<evidence type="ECO:0008006" key="5">
    <source>
        <dbReference type="Google" id="ProtNLM"/>
    </source>
</evidence>
<keyword evidence="1" id="KW-0843">Virulence</keyword>
<reference evidence="3 4" key="1">
    <citation type="submission" date="2019-07" db="EMBL/GenBank/DDBJ databases">
        <title>Genomics analysis of Aphanomyces spp. identifies a new class of oomycete effector associated with host adaptation.</title>
        <authorList>
            <person name="Gaulin E."/>
        </authorList>
    </citation>
    <scope>NUCLEOTIDE SEQUENCE [LARGE SCALE GENOMIC DNA]</scope>
    <source>
        <strain evidence="3 4">ATCC 201684</strain>
    </source>
</reference>
<evidence type="ECO:0000313" key="4">
    <source>
        <dbReference type="Proteomes" id="UP000481153"/>
    </source>
</evidence>
<keyword evidence="4" id="KW-1185">Reference proteome</keyword>
<feature type="signal peptide" evidence="2">
    <location>
        <begin position="1"/>
        <end position="17"/>
    </location>
</feature>
<dbReference type="VEuPathDB" id="FungiDB:AeMF1_004699"/>
<dbReference type="InterPro" id="IPR009003">
    <property type="entry name" value="Peptidase_S1_PA"/>
</dbReference>
<sequence>MFALATLAALFVGLASAAQNIKVGADRSLNLSAPANQVFSYIIRQEGATYIAPHFVDLDIPAGATLQISALDGSQTVKYNGKQSDFYAEYVRGSEAVVSYFPPPTGITTDDINTESVAFTVDRYASGFPTPDSNIEAICGADNTQAITCVKTSDPTKYQKAQAVARLLIGGNSLCTGWLFGSEGHLITNNHCIGNAATAKNVQFEFAAECATCSDPNNTKQLACPGVTVATSAQFIYTSQTLDFTLVKLNLKSGVSLSKYGYLQARESGPVLSEPIYIPQHPGGKPTRLATVLDSGKVGTVESLSIASCQADEIGYTLDTENGASGSPVLSTKDNAVVALHNCGGCLNGAIKINKVVSQLKSLSFLPANAVTGSRVKSEITKSEVVENDIVESKTDNCASCFYPGAEACLTDFTKEDCESFATKYGTVWRGD</sequence>
<feature type="chain" id="PRO_5026197445" description="Serine protease" evidence="2">
    <location>
        <begin position="18"/>
        <end position="432"/>
    </location>
</feature>
<proteinExistence type="predicted"/>
<organism evidence="3 4">
    <name type="scientific">Aphanomyces euteiches</name>
    <dbReference type="NCBI Taxonomy" id="100861"/>
    <lineage>
        <taxon>Eukaryota</taxon>
        <taxon>Sar</taxon>
        <taxon>Stramenopiles</taxon>
        <taxon>Oomycota</taxon>
        <taxon>Saprolegniomycetes</taxon>
        <taxon>Saprolegniales</taxon>
        <taxon>Verrucalvaceae</taxon>
        <taxon>Aphanomyces</taxon>
    </lineage>
</organism>
<keyword evidence="2" id="KW-0732">Signal</keyword>
<dbReference type="SUPFAM" id="SSF50494">
    <property type="entry name" value="Trypsin-like serine proteases"/>
    <property type="match status" value="1"/>
</dbReference>
<dbReference type="AlphaFoldDB" id="A0A6G0XEG3"/>
<dbReference type="PANTHER" id="PTHR36234">
    <property type="entry name" value="LYSYL ENDOPEPTIDASE"/>
    <property type="match status" value="1"/>
</dbReference>
<accession>A0A6G0XEG3</accession>
<evidence type="ECO:0000256" key="1">
    <source>
        <dbReference type="ARBA" id="ARBA00023026"/>
    </source>
</evidence>
<evidence type="ECO:0000313" key="3">
    <source>
        <dbReference type="EMBL" id="KAF0738598.1"/>
    </source>
</evidence>
<dbReference type="PANTHER" id="PTHR36234:SF5">
    <property type="entry name" value="LYSYL ENDOPEPTIDASE"/>
    <property type="match status" value="1"/>
</dbReference>
<dbReference type="Proteomes" id="UP000481153">
    <property type="component" value="Unassembled WGS sequence"/>
</dbReference>
<comment type="caution">
    <text evidence="3">The sequence shown here is derived from an EMBL/GenBank/DDBJ whole genome shotgun (WGS) entry which is preliminary data.</text>
</comment>
<name>A0A6G0XEG3_9STRA</name>
<dbReference type="Gene3D" id="2.40.10.10">
    <property type="entry name" value="Trypsin-like serine proteases"/>
    <property type="match status" value="2"/>
</dbReference>
<dbReference type="Pfam" id="PF13365">
    <property type="entry name" value="Trypsin_2"/>
    <property type="match status" value="1"/>
</dbReference>
<evidence type="ECO:0000256" key="2">
    <source>
        <dbReference type="SAM" id="SignalP"/>
    </source>
</evidence>